<name>A0ABS2U2Y6_9ACTN</name>
<proteinExistence type="predicted"/>
<accession>A0ABS2U2Y6</accession>
<dbReference type="Proteomes" id="UP000749040">
    <property type="component" value="Unassembled WGS sequence"/>
</dbReference>
<dbReference type="RefSeq" id="WP_205363527.1">
    <property type="nucleotide sequence ID" value="NZ_JADKYB010000030.1"/>
</dbReference>
<organism evidence="1 2">
    <name type="scientific">Actinacidiphila acididurans</name>
    <dbReference type="NCBI Taxonomy" id="2784346"/>
    <lineage>
        <taxon>Bacteria</taxon>
        <taxon>Bacillati</taxon>
        <taxon>Actinomycetota</taxon>
        <taxon>Actinomycetes</taxon>
        <taxon>Kitasatosporales</taxon>
        <taxon>Streptomycetaceae</taxon>
        <taxon>Actinacidiphila</taxon>
    </lineage>
</organism>
<evidence type="ECO:0000313" key="1">
    <source>
        <dbReference type="EMBL" id="MBM9509946.1"/>
    </source>
</evidence>
<evidence type="ECO:0000313" key="2">
    <source>
        <dbReference type="Proteomes" id="UP000749040"/>
    </source>
</evidence>
<gene>
    <name evidence="1" type="ORF">ITX44_36410</name>
</gene>
<protein>
    <submittedName>
        <fullName evidence="1">Uncharacterized protein</fullName>
    </submittedName>
</protein>
<dbReference type="EMBL" id="JADKYB010000030">
    <property type="protein sequence ID" value="MBM9509946.1"/>
    <property type="molecule type" value="Genomic_DNA"/>
</dbReference>
<keyword evidence="2" id="KW-1185">Reference proteome</keyword>
<sequence length="55" mass="5923">MRKISQFIGRITTDPRAQFTVVLATLILSHDHAQAVQDSIAAGGIVGVLAPRKRP</sequence>
<comment type="caution">
    <text evidence="1">The sequence shown here is derived from an EMBL/GenBank/DDBJ whole genome shotgun (WGS) entry which is preliminary data.</text>
</comment>
<reference evidence="1 2" key="1">
    <citation type="submission" date="2021-01" db="EMBL/GenBank/DDBJ databases">
        <title>Streptomyces acididurans sp. nov., isolated from a peat swamp forest soil.</title>
        <authorList>
            <person name="Chantavorakit T."/>
            <person name="Duangmal K."/>
        </authorList>
    </citation>
    <scope>NUCLEOTIDE SEQUENCE [LARGE SCALE GENOMIC DNA]</scope>
    <source>
        <strain evidence="1 2">KK5PA1</strain>
    </source>
</reference>